<dbReference type="CDD" id="cd04908">
    <property type="entry name" value="ACT_Bt0572_1"/>
    <property type="match status" value="1"/>
</dbReference>
<dbReference type="Pfam" id="PF19571">
    <property type="entry name" value="ACT_8"/>
    <property type="match status" value="1"/>
</dbReference>
<dbReference type="Gene3D" id="3.30.2130.10">
    <property type="entry name" value="VC0802-like"/>
    <property type="match status" value="1"/>
</dbReference>
<accession>A0A9D1PWD1</accession>
<evidence type="ECO:0000313" key="2">
    <source>
        <dbReference type="EMBL" id="HIV99983.1"/>
    </source>
</evidence>
<dbReference type="InterPro" id="IPR002912">
    <property type="entry name" value="ACT_dom"/>
</dbReference>
<comment type="caution">
    <text evidence="2">The sequence shown here is derived from an EMBL/GenBank/DDBJ whole genome shotgun (WGS) entry which is preliminary data.</text>
</comment>
<organism evidence="2 3">
    <name type="scientific">Candidatus Desulfovibrio intestinipullorum</name>
    <dbReference type="NCBI Taxonomy" id="2838536"/>
    <lineage>
        <taxon>Bacteria</taxon>
        <taxon>Pseudomonadati</taxon>
        <taxon>Thermodesulfobacteriota</taxon>
        <taxon>Desulfovibrionia</taxon>
        <taxon>Desulfovibrionales</taxon>
        <taxon>Desulfovibrionaceae</taxon>
        <taxon>Desulfovibrio</taxon>
    </lineage>
</organism>
<name>A0A9D1PWD1_9BACT</name>
<dbReference type="SUPFAM" id="SSF55021">
    <property type="entry name" value="ACT-like"/>
    <property type="match status" value="2"/>
</dbReference>
<dbReference type="Proteomes" id="UP000886752">
    <property type="component" value="Unassembled WGS sequence"/>
</dbReference>
<dbReference type="InterPro" id="IPR045865">
    <property type="entry name" value="ACT-like_dom_sf"/>
</dbReference>
<protein>
    <submittedName>
        <fullName evidence="2">ACT domain-containing protein</fullName>
    </submittedName>
</protein>
<evidence type="ECO:0000313" key="3">
    <source>
        <dbReference type="Proteomes" id="UP000886752"/>
    </source>
</evidence>
<evidence type="ECO:0000259" key="1">
    <source>
        <dbReference type="PROSITE" id="PS51671"/>
    </source>
</evidence>
<dbReference type="PANTHER" id="PTHR40099">
    <property type="entry name" value="ACETOLACTATE SYNTHASE, SMALL SUBUNIT"/>
    <property type="match status" value="1"/>
</dbReference>
<reference evidence="2" key="1">
    <citation type="journal article" date="2021" name="PeerJ">
        <title>Extensive microbial diversity within the chicken gut microbiome revealed by metagenomics and culture.</title>
        <authorList>
            <person name="Gilroy R."/>
            <person name="Ravi A."/>
            <person name="Getino M."/>
            <person name="Pursley I."/>
            <person name="Horton D.L."/>
            <person name="Alikhan N.F."/>
            <person name="Baker D."/>
            <person name="Gharbi K."/>
            <person name="Hall N."/>
            <person name="Watson M."/>
            <person name="Adriaenssens E.M."/>
            <person name="Foster-Nyarko E."/>
            <person name="Jarju S."/>
            <person name="Secka A."/>
            <person name="Antonio M."/>
            <person name="Oren A."/>
            <person name="Chaudhuri R.R."/>
            <person name="La Ragione R."/>
            <person name="Hildebrand F."/>
            <person name="Pallen M.J."/>
        </authorList>
    </citation>
    <scope>NUCLEOTIDE SEQUENCE</scope>
    <source>
        <strain evidence="2">ChiHecec2B26-446</strain>
    </source>
</reference>
<feature type="domain" description="ACT" evidence="1">
    <location>
        <begin position="12"/>
        <end position="86"/>
    </location>
</feature>
<proteinExistence type="predicted"/>
<dbReference type="InterPro" id="IPR045739">
    <property type="entry name" value="ACT_dom_pair"/>
</dbReference>
<sequence length="149" mass="16570">MAEQLNEFKSEQISVFLENRAGRLSEVTRALSEAGLNIRALSLADTSDFGILRMIICDAKKAQALLKEKGFTLGITYVVAVNVDDRPGGLDEILQLMSSHNINVEYMYAFVTRLAHSATMIFRFDKVDEAIALLRENNIEILSADKICA</sequence>
<gene>
    <name evidence="2" type="ORF">H9894_02175</name>
</gene>
<dbReference type="CDD" id="cd04882">
    <property type="entry name" value="ACT_Bt0572_2"/>
    <property type="match status" value="1"/>
</dbReference>
<dbReference type="PROSITE" id="PS51671">
    <property type="entry name" value="ACT"/>
    <property type="match status" value="1"/>
</dbReference>
<dbReference type="AlphaFoldDB" id="A0A9D1PWD1"/>
<reference evidence="2" key="2">
    <citation type="submission" date="2021-04" db="EMBL/GenBank/DDBJ databases">
        <authorList>
            <person name="Gilroy R."/>
        </authorList>
    </citation>
    <scope>NUCLEOTIDE SEQUENCE</scope>
    <source>
        <strain evidence="2">ChiHecec2B26-446</strain>
    </source>
</reference>
<dbReference type="PANTHER" id="PTHR40099:SF1">
    <property type="entry name" value="ACETOLACTATE SYNTHASE, SMALL SUBUNIT"/>
    <property type="match status" value="1"/>
</dbReference>
<dbReference type="EMBL" id="DXHV01000026">
    <property type="protein sequence ID" value="HIV99983.1"/>
    <property type="molecule type" value="Genomic_DNA"/>
</dbReference>